<dbReference type="AlphaFoldDB" id="A0A2A2D3I9"/>
<name>A0A2A2D3I9_9ACTN</name>
<sequence>MADETAWFKSSYSGDNTGAGCVSIAALTGHVGIRDSKQHHGPALVVPTASWSAFIREVRAGRLGR</sequence>
<reference evidence="2 3" key="1">
    <citation type="submission" date="2017-08" db="EMBL/GenBank/DDBJ databases">
        <title>Genome sequence of Streptomyces albireticuli NRRL B-1670.</title>
        <authorList>
            <person name="Graham D.E."/>
            <person name="Mahan K.M."/>
            <person name="Klingeman D.M."/>
            <person name="Hettich R.L."/>
            <person name="Parry R.J."/>
            <person name="Spain J.C."/>
        </authorList>
    </citation>
    <scope>NUCLEOTIDE SEQUENCE [LARGE SCALE GENOMIC DNA]</scope>
    <source>
        <strain evidence="2 3">NRRL B-1670</strain>
    </source>
</reference>
<evidence type="ECO:0000313" key="2">
    <source>
        <dbReference type="EMBL" id="PAU46071.1"/>
    </source>
</evidence>
<organism evidence="2 3">
    <name type="scientific">Streptomyces albireticuli</name>
    <dbReference type="NCBI Taxonomy" id="1940"/>
    <lineage>
        <taxon>Bacteria</taxon>
        <taxon>Bacillati</taxon>
        <taxon>Actinomycetota</taxon>
        <taxon>Actinomycetes</taxon>
        <taxon>Kitasatosporales</taxon>
        <taxon>Streptomycetaceae</taxon>
        <taxon>Streptomyces</taxon>
    </lineage>
</organism>
<gene>
    <name evidence="2" type="ORF">CK936_26090</name>
</gene>
<feature type="domain" description="DUF397" evidence="1">
    <location>
        <begin position="6"/>
        <end position="59"/>
    </location>
</feature>
<dbReference type="InterPro" id="IPR007278">
    <property type="entry name" value="DUF397"/>
</dbReference>
<evidence type="ECO:0000313" key="3">
    <source>
        <dbReference type="Proteomes" id="UP000218944"/>
    </source>
</evidence>
<dbReference type="Proteomes" id="UP000218944">
    <property type="component" value="Unassembled WGS sequence"/>
</dbReference>
<evidence type="ECO:0000259" key="1">
    <source>
        <dbReference type="Pfam" id="PF04149"/>
    </source>
</evidence>
<dbReference type="Pfam" id="PF04149">
    <property type="entry name" value="DUF397"/>
    <property type="match status" value="1"/>
</dbReference>
<comment type="caution">
    <text evidence="2">The sequence shown here is derived from an EMBL/GenBank/DDBJ whole genome shotgun (WGS) entry which is preliminary data.</text>
</comment>
<proteinExistence type="predicted"/>
<protein>
    <submittedName>
        <fullName evidence="2">DUF397 domain-containing protein</fullName>
    </submittedName>
</protein>
<dbReference type="EMBL" id="NSJV01000498">
    <property type="protein sequence ID" value="PAU46071.1"/>
    <property type="molecule type" value="Genomic_DNA"/>
</dbReference>
<accession>A0A2A2D3I9</accession>
<keyword evidence="3" id="KW-1185">Reference proteome</keyword>